<comment type="cofactor">
    <cofactor evidence="12">
        <name>Mg(2+)</name>
        <dbReference type="ChEBI" id="CHEBI:18420"/>
    </cofactor>
</comment>
<evidence type="ECO:0000256" key="10">
    <source>
        <dbReference type="ARBA" id="ARBA00032305"/>
    </source>
</evidence>
<reference evidence="13" key="1">
    <citation type="submission" date="2020-02" db="EMBL/GenBank/DDBJ databases">
        <authorList>
            <person name="Meier V. D."/>
        </authorList>
    </citation>
    <scope>NUCLEOTIDE SEQUENCE</scope>
    <source>
        <strain evidence="13">AVDCRST_MAG93</strain>
    </source>
</reference>
<dbReference type="EC" id="4.1.1.112" evidence="6"/>
<proteinExistence type="inferred from homology"/>
<feature type="binding site" evidence="12">
    <location>
        <position position="121"/>
    </location>
    <ligand>
        <name>Mg(2+)</name>
        <dbReference type="ChEBI" id="CHEBI:18420"/>
    </ligand>
</feature>
<comment type="similarity">
    <text evidence="3">Belongs to the class II aldolase/RraA-like family.</text>
</comment>
<name>A0A6J4IYD4_9CHLR</name>
<dbReference type="GO" id="GO:0047443">
    <property type="term" value="F:4-hydroxy-4-methyl-2-oxoglutarate aldolase activity"/>
    <property type="evidence" value="ECO:0007669"/>
    <property type="project" value="UniProtKB-EC"/>
</dbReference>
<protein>
    <recommendedName>
        <fullName evidence="7">Putative 4-hydroxy-4-methyl-2-oxoglutarate aldolase</fullName>
        <ecNumber evidence="6">4.1.1.112</ecNumber>
        <ecNumber evidence="5">4.1.3.17</ecNumber>
    </recommendedName>
    <alternativeName>
        <fullName evidence="10">Oxaloacetate decarboxylase</fullName>
    </alternativeName>
    <alternativeName>
        <fullName evidence="9">RraA-like protein</fullName>
    </alternativeName>
</protein>
<dbReference type="InterPro" id="IPR005493">
    <property type="entry name" value="RraA/RraA-like"/>
</dbReference>
<evidence type="ECO:0000256" key="2">
    <source>
        <dbReference type="ARBA" id="ARBA00001968"/>
    </source>
</evidence>
<dbReference type="SUPFAM" id="SSF89562">
    <property type="entry name" value="RraA-like"/>
    <property type="match status" value="1"/>
</dbReference>
<evidence type="ECO:0000256" key="7">
    <source>
        <dbReference type="ARBA" id="ARBA00016549"/>
    </source>
</evidence>
<accession>A0A6J4IYD4</accession>
<evidence type="ECO:0000256" key="6">
    <source>
        <dbReference type="ARBA" id="ARBA00012947"/>
    </source>
</evidence>
<dbReference type="GO" id="GO:0046872">
    <property type="term" value="F:metal ion binding"/>
    <property type="evidence" value="ECO:0007669"/>
    <property type="project" value="UniProtKB-KW"/>
</dbReference>
<evidence type="ECO:0000256" key="8">
    <source>
        <dbReference type="ARBA" id="ARBA00025046"/>
    </source>
</evidence>
<dbReference type="GO" id="GO:0008168">
    <property type="term" value="F:methyltransferase activity"/>
    <property type="evidence" value="ECO:0007669"/>
    <property type="project" value="UniProtKB-KW"/>
</dbReference>
<evidence type="ECO:0000313" key="13">
    <source>
        <dbReference type="EMBL" id="CAA9265211.1"/>
    </source>
</evidence>
<comment type="subunit">
    <text evidence="4">Homotrimer.</text>
</comment>
<evidence type="ECO:0000256" key="9">
    <source>
        <dbReference type="ARBA" id="ARBA00030169"/>
    </source>
</evidence>
<comment type="catalytic activity">
    <reaction evidence="11">
        <text>oxaloacetate + H(+) = pyruvate + CO2</text>
        <dbReference type="Rhea" id="RHEA:15641"/>
        <dbReference type="ChEBI" id="CHEBI:15361"/>
        <dbReference type="ChEBI" id="CHEBI:15378"/>
        <dbReference type="ChEBI" id="CHEBI:16452"/>
        <dbReference type="ChEBI" id="CHEBI:16526"/>
        <dbReference type="EC" id="4.1.1.112"/>
    </reaction>
</comment>
<evidence type="ECO:0000256" key="11">
    <source>
        <dbReference type="ARBA" id="ARBA00047973"/>
    </source>
</evidence>
<comment type="function">
    <text evidence="8">Catalyzes the aldol cleavage of 4-hydroxy-4-methyl-2-oxoglutarate (HMG) into 2 molecules of pyruvate. Also contains a secondary oxaloacetate (OAA) decarboxylase activity due to the common pyruvate enolate transition state formed following C-C bond cleavage in the retro-aldol and decarboxylation reactions.</text>
</comment>
<dbReference type="Pfam" id="PF03737">
    <property type="entry name" value="RraA-like"/>
    <property type="match status" value="1"/>
</dbReference>
<organism evidence="13">
    <name type="scientific">uncultured Chloroflexia bacterium</name>
    <dbReference type="NCBI Taxonomy" id="1672391"/>
    <lineage>
        <taxon>Bacteria</taxon>
        <taxon>Bacillati</taxon>
        <taxon>Chloroflexota</taxon>
        <taxon>Chloroflexia</taxon>
        <taxon>environmental samples</taxon>
    </lineage>
</organism>
<sequence length="226" mass="23829">MNSSAGRFNRSVVRASDDLVARLNAQAVTTVYEAAGQKGALDSAIRAIVPGMRLCGRALTVRCQPADNLTLHAAIAIAQPGDVLVADVADFVEAGHWGEITTVAAQVRGVVGLVINGGVRDVAPIQQRGFAVFARAISMKATVKAVPGTINQPIMCGGVLVQPGDLVLADDDGVVVVEYDHAEAVIQAAIEREEREAEVMRRLEAGELTLDVLGFRKALDHHGLHV</sequence>
<evidence type="ECO:0000256" key="3">
    <source>
        <dbReference type="ARBA" id="ARBA00008621"/>
    </source>
</evidence>
<dbReference type="GO" id="GO:0032259">
    <property type="term" value="P:methylation"/>
    <property type="evidence" value="ECO:0007669"/>
    <property type="project" value="UniProtKB-KW"/>
</dbReference>
<dbReference type="Gene3D" id="3.50.30.40">
    <property type="entry name" value="Ribonuclease E inhibitor RraA/RraA-like"/>
    <property type="match status" value="1"/>
</dbReference>
<dbReference type="PANTHER" id="PTHR33254">
    <property type="entry name" value="4-HYDROXY-4-METHYL-2-OXOGLUTARATE ALDOLASE 3-RELATED"/>
    <property type="match status" value="1"/>
</dbReference>
<dbReference type="GO" id="GO:0008948">
    <property type="term" value="F:oxaloacetate decarboxylase activity"/>
    <property type="evidence" value="ECO:0007669"/>
    <property type="project" value="UniProtKB-EC"/>
</dbReference>
<feature type="binding site" evidence="12">
    <location>
        <position position="120"/>
    </location>
    <ligand>
        <name>substrate</name>
    </ligand>
</feature>
<dbReference type="NCBIfam" id="NF006731">
    <property type="entry name" value="PRK09262.1"/>
    <property type="match status" value="1"/>
</dbReference>
<dbReference type="PANTHER" id="PTHR33254:SF16">
    <property type="entry name" value="BLR3842 PROTEIN"/>
    <property type="match status" value="1"/>
</dbReference>
<dbReference type="CDD" id="cd16841">
    <property type="entry name" value="RraA_family"/>
    <property type="match status" value="1"/>
</dbReference>
<keyword evidence="12" id="KW-0479">Metal-binding</keyword>
<keyword evidence="12" id="KW-0460">Magnesium</keyword>
<keyword evidence="13" id="KW-0489">Methyltransferase</keyword>
<dbReference type="EC" id="4.1.3.17" evidence="5"/>
<evidence type="ECO:0000256" key="4">
    <source>
        <dbReference type="ARBA" id="ARBA00011233"/>
    </source>
</evidence>
<dbReference type="InterPro" id="IPR036704">
    <property type="entry name" value="RraA/RraA-like_sf"/>
</dbReference>
<keyword evidence="13" id="KW-0808">Transferase</keyword>
<evidence type="ECO:0000256" key="1">
    <source>
        <dbReference type="ARBA" id="ARBA00001342"/>
    </source>
</evidence>
<comment type="cofactor">
    <cofactor evidence="2">
        <name>a divalent metal cation</name>
        <dbReference type="ChEBI" id="CHEBI:60240"/>
    </cofactor>
</comment>
<comment type="catalytic activity">
    <reaction evidence="1">
        <text>4-hydroxy-4-methyl-2-oxoglutarate = 2 pyruvate</text>
        <dbReference type="Rhea" id="RHEA:22748"/>
        <dbReference type="ChEBI" id="CHEBI:15361"/>
        <dbReference type="ChEBI" id="CHEBI:58276"/>
        <dbReference type="EC" id="4.1.3.17"/>
    </reaction>
</comment>
<gene>
    <name evidence="13" type="ORF">AVDCRST_MAG93-2376</name>
</gene>
<dbReference type="EMBL" id="CADCTR010000810">
    <property type="protein sequence ID" value="CAA9265211.1"/>
    <property type="molecule type" value="Genomic_DNA"/>
</dbReference>
<evidence type="ECO:0000256" key="5">
    <source>
        <dbReference type="ARBA" id="ARBA00012213"/>
    </source>
</evidence>
<dbReference type="AlphaFoldDB" id="A0A6J4IYD4"/>
<evidence type="ECO:0000256" key="12">
    <source>
        <dbReference type="PIRSR" id="PIRSR605493-1"/>
    </source>
</evidence>